<evidence type="ECO:0000313" key="3">
    <source>
        <dbReference type="EMBL" id="NML18368.1"/>
    </source>
</evidence>
<keyword evidence="3" id="KW-0255">Endonuclease</keyword>
<dbReference type="GO" id="GO:0003676">
    <property type="term" value="F:nucleic acid binding"/>
    <property type="evidence" value="ECO:0007669"/>
    <property type="project" value="InterPro"/>
</dbReference>
<dbReference type="InterPro" id="IPR003615">
    <property type="entry name" value="HNH_nuc"/>
</dbReference>
<dbReference type="PANTHER" id="PTHR37827">
    <property type="entry name" value="TUDOR DOMAIN-CONTAINING PROTEIN"/>
    <property type="match status" value="1"/>
</dbReference>
<evidence type="ECO:0000256" key="1">
    <source>
        <dbReference type="SAM" id="MobiDB-lite"/>
    </source>
</evidence>
<feature type="region of interest" description="Disordered" evidence="1">
    <location>
        <begin position="28"/>
        <end position="51"/>
    </location>
</feature>
<evidence type="ECO:0000313" key="4">
    <source>
        <dbReference type="Proteomes" id="UP000574067"/>
    </source>
</evidence>
<proteinExistence type="predicted"/>
<dbReference type="InterPro" id="IPR002711">
    <property type="entry name" value="HNH"/>
</dbReference>
<comment type="caution">
    <text evidence="3">The sequence shown here is derived from an EMBL/GenBank/DDBJ whole genome shotgun (WGS) entry which is preliminary data.</text>
</comment>
<keyword evidence="3" id="KW-0378">Hydrolase</keyword>
<dbReference type="EMBL" id="JABBFW010000031">
    <property type="protein sequence ID" value="NML18368.1"/>
    <property type="molecule type" value="Genomic_DNA"/>
</dbReference>
<feature type="region of interest" description="Disordered" evidence="1">
    <location>
        <begin position="1"/>
        <end position="20"/>
    </location>
</feature>
<dbReference type="Pfam" id="PF01844">
    <property type="entry name" value="HNH"/>
    <property type="match status" value="1"/>
</dbReference>
<sequence length="113" mass="12938">MVGKRHLRTGQPFVTAAPEAPPSCPLCGRPIVPGPTSDEHHLVPRSQGGKDTQLVHRICHRKIHATFSEKELARRFHSWAALRAHPEIADFVAWVATKPPEYWDRTIRPRRRR</sequence>
<keyword evidence="4" id="KW-1185">Reference proteome</keyword>
<organism evidence="3 4">
    <name type="scientific">Azohydromonas caseinilytica</name>
    <dbReference type="NCBI Taxonomy" id="2728836"/>
    <lineage>
        <taxon>Bacteria</taxon>
        <taxon>Pseudomonadati</taxon>
        <taxon>Pseudomonadota</taxon>
        <taxon>Betaproteobacteria</taxon>
        <taxon>Burkholderiales</taxon>
        <taxon>Sphaerotilaceae</taxon>
        <taxon>Azohydromonas</taxon>
    </lineage>
</organism>
<dbReference type="RefSeq" id="WP_169163265.1">
    <property type="nucleotide sequence ID" value="NZ_JABBFW010000031.1"/>
</dbReference>
<reference evidence="3 4" key="1">
    <citation type="submission" date="2020-04" db="EMBL/GenBank/DDBJ databases">
        <title>Azohydromonas sp. isolated from soil.</title>
        <authorList>
            <person name="Dahal R.H."/>
        </authorList>
    </citation>
    <scope>NUCLEOTIDE SEQUENCE [LARGE SCALE GENOMIC DNA]</scope>
    <source>
        <strain evidence="3 4">G-1-1-14</strain>
    </source>
</reference>
<name>A0A848FFZ5_9BURK</name>
<protein>
    <submittedName>
        <fullName evidence="3">HNH endonuclease</fullName>
    </submittedName>
</protein>
<dbReference type="AlphaFoldDB" id="A0A848FFZ5"/>
<evidence type="ECO:0000259" key="2">
    <source>
        <dbReference type="Pfam" id="PF01844"/>
    </source>
</evidence>
<accession>A0A848FFZ5</accession>
<dbReference type="GO" id="GO:0008270">
    <property type="term" value="F:zinc ion binding"/>
    <property type="evidence" value="ECO:0007669"/>
    <property type="project" value="InterPro"/>
</dbReference>
<keyword evidence="3" id="KW-0540">Nuclease</keyword>
<gene>
    <name evidence="3" type="ORF">HHL10_25695</name>
</gene>
<dbReference type="Proteomes" id="UP000574067">
    <property type="component" value="Unassembled WGS sequence"/>
</dbReference>
<dbReference type="CDD" id="cd00085">
    <property type="entry name" value="HNHc"/>
    <property type="match status" value="1"/>
</dbReference>
<dbReference type="PANTHER" id="PTHR37827:SF1">
    <property type="entry name" value="HNH DOMAIN-CONTAINING PROTEIN"/>
    <property type="match status" value="1"/>
</dbReference>
<feature type="domain" description="HNH" evidence="2">
    <location>
        <begin position="24"/>
        <end position="65"/>
    </location>
</feature>
<dbReference type="GO" id="GO:0004519">
    <property type="term" value="F:endonuclease activity"/>
    <property type="evidence" value="ECO:0007669"/>
    <property type="project" value="UniProtKB-KW"/>
</dbReference>